<dbReference type="FunFam" id="3.40.50.1820:FF:000024">
    <property type="entry name" value="acyl-coenzyme A thioesterase 4"/>
    <property type="match status" value="1"/>
</dbReference>
<evidence type="ECO:0007829" key="9">
    <source>
        <dbReference type="PeptideAtlas" id="A0A8V0Z793"/>
    </source>
</evidence>
<dbReference type="GO" id="GO:0006637">
    <property type="term" value="P:acyl-CoA metabolic process"/>
    <property type="evidence" value="ECO:0000318"/>
    <property type="project" value="GO_Central"/>
</dbReference>
<feature type="coiled-coil region" evidence="3">
    <location>
        <begin position="115"/>
        <end position="162"/>
    </location>
</feature>
<dbReference type="GO" id="GO:0052816">
    <property type="term" value="F:long-chain fatty acyl-CoA hydrolase activity"/>
    <property type="evidence" value="ECO:0007669"/>
    <property type="project" value="Ensembl"/>
</dbReference>
<dbReference type="GeneTree" id="ENSGT01010000222336"/>
<feature type="region of interest" description="Disordered" evidence="4">
    <location>
        <begin position="1"/>
        <end position="92"/>
    </location>
</feature>
<evidence type="ECO:0000256" key="2">
    <source>
        <dbReference type="ARBA" id="ARBA00022832"/>
    </source>
</evidence>
<evidence type="ECO:0000259" key="5">
    <source>
        <dbReference type="Pfam" id="PF04775"/>
    </source>
</evidence>
<reference evidence="7" key="3">
    <citation type="submission" date="2025-09" db="UniProtKB">
        <authorList>
            <consortium name="Ensembl"/>
        </authorList>
    </citation>
    <scope>IDENTIFICATION</scope>
    <source>
        <strain evidence="7">broiler</strain>
    </source>
</reference>
<reference evidence="7" key="2">
    <citation type="submission" date="2025-08" db="UniProtKB">
        <authorList>
            <consortium name="Ensembl"/>
        </authorList>
    </citation>
    <scope>IDENTIFICATION</scope>
    <source>
        <strain evidence="7">broiler</strain>
    </source>
</reference>
<keyword evidence="3" id="KW-0175">Coiled coil</keyword>
<dbReference type="GO" id="GO:0006544">
    <property type="term" value="P:glycine metabolic process"/>
    <property type="evidence" value="ECO:0007669"/>
    <property type="project" value="Ensembl"/>
</dbReference>
<dbReference type="Proteomes" id="UP000000539">
    <property type="component" value="Chromosome 5"/>
</dbReference>
<feature type="compositionally biased region" description="Basic residues" evidence="4">
    <location>
        <begin position="61"/>
        <end position="70"/>
    </location>
</feature>
<dbReference type="GO" id="GO:0016410">
    <property type="term" value="F:N-acyltransferase activity"/>
    <property type="evidence" value="ECO:0007669"/>
    <property type="project" value="Ensembl"/>
</dbReference>
<dbReference type="GO" id="GO:0005829">
    <property type="term" value="C:cytosol"/>
    <property type="evidence" value="ECO:0007669"/>
    <property type="project" value="Ensembl"/>
</dbReference>
<dbReference type="FunFam" id="2.60.40.2240:FF:000001">
    <property type="entry name" value="acyl-coenzyme A thioesterase 4"/>
    <property type="match status" value="1"/>
</dbReference>
<keyword evidence="2" id="KW-0276">Fatty acid metabolism</keyword>
<evidence type="ECO:0000313" key="8">
    <source>
        <dbReference type="Proteomes" id="UP000000539"/>
    </source>
</evidence>
<comment type="similarity">
    <text evidence="1">Belongs to the C/M/P thioester hydrolase family.</text>
</comment>
<evidence type="ECO:0000256" key="3">
    <source>
        <dbReference type="SAM" id="Coils"/>
    </source>
</evidence>
<dbReference type="GO" id="GO:0002152">
    <property type="term" value="P:bile acid conjugation"/>
    <property type="evidence" value="ECO:0007669"/>
    <property type="project" value="Ensembl"/>
</dbReference>
<dbReference type="AlphaFoldDB" id="A0A8V0Z793"/>
<evidence type="ECO:0000313" key="7">
    <source>
        <dbReference type="Ensembl" id="ENSGALP00010029117.1"/>
    </source>
</evidence>
<dbReference type="SMR" id="A0A8V0Z793"/>
<reference evidence="7" key="1">
    <citation type="submission" date="2020-11" db="EMBL/GenBank/DDBJ databases">
        <title>Gallus gallus (Chicken) genome, bGalGal1, GRCg7b, maternal haplotype autosomes + Z &amp; W.</title>
        <authorList>
            <person name="Warren W."/>
            <person name="Formenti G."/>
            <person name="Fedrigo O."/>
            <person name="Haase B."/>
            <person name="Mountcastle J."/>
            <person name="Balacco J."/>
            <person name="Tracey A."/>
            <person name="Schneider V."/>
            <person name="Okimoto R."/>
            <person name="Cheng H."/>
            <person name="Hawken R."/>
            <person name="Howe K."/>
            <person name="Jarvis E.D."/>
        </authorList>
    </citation>
    <scope>NUCLEOTIDE SEQUENCE [LARGE SCALE GENOMIC DNA]</scope>
    <source>
        <strain evidence="7">Broiler</strain>
    </source>
</reference>
<dbReference type="Ensembl" id="ENSGALT00010049255.1">
    <property type="protein sequence ID" value="ENSGALP00010029117.1"/>
    <property type="gene ID" value="ENSGALG00010020383.1"/>
</dbReference>
<protein>
    <submittedName>
        <fullName evidence="7">Bile acid-CoA:amino acid N-acyltransferase</fullName>
    </submittedName>
</protein>
<dbReference type="GO" id="GO:0047963">
    <property type="term" value="F:glycine N-choloyltransferase activity"/>
    <property type="evidence" value="ECO:0007669"/>
    <property type="project" value="Ensembl"/>
</dbReference>
<dbReference type="GO" id="GO:0005777">
    <property type="term" value="C:peroxisome"/>
    <property type="evidence" value="ECO:0000318"/>
    <property type="project" value="GO_Central"/>
</dbReference>
<dbReference type="SUPFAM" id="SSF53474">
    <property type="entry name" value="alpha/beta-Hydrolases"/>
    <property type="match status" value="1"/>
</dbReference>
<feature type="domain" description="BAAT/Acyl-CoA thioester hydrolase C-terminal" evidence="6">
    <location>
        <begin position="404"/>
        <end position="608"/>
    </location>
</feature>
<name>A0A8V0Z793_CHICK</name>
<proteinExistence type="evidence at protein level"/>
<dbReference type="GO" id="GO:0047617">
    <property type="term" value="F:fatty acyl-CoA hydrolase activity"/>
    <property type="evidence" value="ECO:0000318"/>
    <property type="project" value="GO_Central"/>
</dbReference>
<dbReference type="InterPro" id="IPR042490">
    <property type="entry name" value="Thio_Ohase/BAAT_N"/>
</dbReference>
<dbReference type="Gene3D" id="2.60.40.2240">
    <property type="entry name" value="Acyl-CoA thioester hydrolase/BAAT N-terminal domain"/>
    <property type="match status" value="1"/>
</dbReference>
<dbReference type="GO" id="GO:0019530">
    <property type="term" value="P:taurine metabolic process"/>
    <property type="evidence" value="ECO:0007669"/>
    <property type="project" value="Ensembl"/>
</dbReference>
<evidence type="ECO:0000259" key="6">
    <source>
        <dbReference type="Pfam" id="PF08840"/>
    </source>
</evidence>
<dbReference type="PANTHER" id="PTHR10824:SF18">
    <property type="entry name" value="BILE ACID-COA:AMINO ACID N-ACYLTRANSFERASE"/>
    <property type="match status" value="1"/>
</dbReference>
<dbReference type="Pfam" id="PF08840">
    <property type="entry name" value="BAAT_C"/>
    <property type="match status" value="1"/>
</dbReference>
<keyword evidence="2" id="KW-0443">Lipid metabolism</keyword>
<gene>
    <name evidence="7" type="primary">BAAT</name>
</gene>
<dbReference type="InterPro" id="IPR029058">
    <property type="entry name" value="AB_hydrolase_fold"/>
</dbReference>
<organism evidence="7 8">
    <name type="scientific">Gallus gallus</name>
    <name type="common">Chicken</name>
    <dbReference type="NCBI Taxonomy" id="9031"/>
    <lineage>
        <taxon>Eukaryota</taxon>
        <taxon>Metazoa</taxon>
        <taxon>Chordata</taxon>
        <taxon>Craniata</taxon>
        <taxon>Vertebrata</taxon>
        <taxon>Euteleostomi</taxon>
        <taxon>Archelosauria</taxon>
        <taxon>Archosauria</taxon>
        <taxon>Dinosauria</taxon>
        <taxon>Saurischia</taxon>
        <taxon>Theropoda</taxon>
        <taxon>Coelurosauria</taxon>
        <taxon>Aves</taxon>
        <taxon>Neognathae</taxon>
        <taxon>Galloanserae</taxon>
        <taxon>Galliformes</taxon>
        <taxon>Phasianidae</taxon>
        <taxon>Phasianinae</taxon>
        <taxon>Gallus</taxon>
    </lineage>
</organism>
<dbReference type="GO" id="GO:0006699">
    <property type="term" value="P:bile acid biosynthetic process"/>
    <property type="evidence" value="ECO:0007669"/>
    <property type="project" value="Ensembl"/>
</dbReference>
<keyword evidence="9" id="KW-1267">Proteomics identification</keyword>
<feature type="compositionally biased region" description="Basic and acidic residues" evidence="4">
    <location>
        <begin position="1"/>
        <end position="17"/>
    </location>
</feature>
<dbReference type="GO" id="GO:0052817">
    <property type="term" value="F:very long-chain fatty acyl-CoA hydrolase activity"/>
    <property type="evidence" value="ECO:0007669"/>
    <property type="project" value="Ensembl"/>
</dbReference>
<sequence>MRAVRWDVISRRREEGAAWRMEGCDTAAAPGPEGPSGESSAPDLAQTSASGPVSEVPQAPARRKAVKKRKEAAVAAIPRGRPKSGRVWKDPGRKRFSLMVQDKPLRTSWERKLKERQEKKLVRDLVQQLQEAKQKEREEKKRRREENLRRRLENERKAEIVQVIRNPMKLKRAKKKQLRRVEKRDTLGMLQKAPVRCTMVEVTVTPSSSLADQMVQVVVSGLAPSQLVTLRAWLMDEHGERFQARAFYRSDEEGTVDAGRHAALGGNYTGVWPMGLFWFLQPDSLFKRLVKRDVMGSPFLFHLEVFDGICLLSGQQDNPLATCTAERWYVGPGVQRVPIREGRVRGALLLPPGPGPFPAVIDLFGGAGGLIEFRAGLLASRGFAVLALAFFAYEDLPKGLTQLDLDYFEEAVELLLRHPKVRGPGLGVIGVSKGAEVALAMAAFLPQVVATVWINGTTFLYGNPLHYKGLRIPSIPYQTERMLFTELGAMDNSAIFADPRSPAYSSSAIPVEKIQGKVLFVVGEADRSFNSKLFAQLATERLPQDAYRLLSYPGAGHLIEPPGSPLCSISSLRGSPRPVVWGGEPVPHARAQQHSWQEIVQFLELHLNPVPAIKL</sequence>
<dbReference type="Gene3D" id="3.40.50.1820">
    <property type="entry name" value="alpha/beta hydrolase"/>
    <property type="match status" value="1"/>
</dbReference>
<dbReference type="PANTHER" id="PTHR10824">
    <property type="entry name" value="ACYL-COENZYME A THIOESTERASE-RELATED"/>
    <property type="match status" value="1"/>
</dbReference>
<dbReference type="Pfam" id="PF04775">
    <property type="entry name" value="Bile_Hydr_Trans"/>
    <property type="match status" value="1"/>
</dbReference>
<evidence type="ECO:0000256" key="1">
    <source>
        <dbReference type="ARBA" id="ARBA00006538"/>
    </source>
</evidence>
<keyword evidence="8" id="KW-1185">Reference proteome</keyword>
<feature type="domain" description="Acyl-CoA thioester hydrolase/bile acid-CoA amino acid N-acetyltransferase" evidence="5">
    <location>
        <begin position="212"/>
        <end position="341"/>
    </location>
</feature>
<dbReference type="FunCoup" id="A0A8V0Z793">
    <property type="interactions" value="20"/>
</dbReference>
<dbReference type="InterPro" id="IPR006862">
    <property type="entry name" value="Thio_Ohase/aa_AcTrfase"/>
</dbReference>
<dbReference type="InterPro" id="IPR014940">
    <property type="entry name" value="BAAT_C"/>
</dbReference>
<dbReference type="GO" id="GO:0006631">
    <property type="term" value="P:fatty acid metabolic process"/>
    <property type="evidence" value="ECO:0000318"/>
    <property type="project" value="GO_Central"/>
</dbReference>
<accession>A0A8V0Z793</accession>
<dbReference type="GO" id="GO:0052815">
    <property type="term" value="F:medium-chain fatty acyl-CoA hydrolase activity"/>
    <property type="evidence" value="ECO:0007669"/>
    <property type="project" value="Ensembl"/>
</dbReference>
<evidence type="ECO:0000256" key="4">
    <source>
        <dbReference type="SAM" id="MobiDB-lite"/>
    </source>
</evidence>